<dbReference type="PANTHER" id="PTHR11358:SF35">
    <property type="entry name" value="FORMIMIDOYLGLUTAMASE"/>
    <property type="match status" value="1"/>
</dbReference>
<dbReference type="PROSITE" id="PS01053">
    <property type="entry name" value="ARGINASE_1"/>
    <property type="match status" value="1"/>
</dbReference>
<dbReference type="GO" id="GO:0006547">
    <property type="term" value="P:L-histidine metabolic process"/>
    <property type="evidence" value="ECO:0007669"/>
    <property type="project" value="UniProtKB-KW"/>
</dbReference>
<comment type="cofactor">
    <cofactor evidence="5">
        <name>Mn(2+)</name>
        <dbReference type="ChEBI" id="CHEBI:29035"/>
    </cofactor>
    <text evidence="5">Binds 2 manganese ions per subunit.</text>
</comment>
<sequence>MSDLISPSVSIPETAKDDPRLAHWLNNNSDSVQTVLVGFPSDEGVRRNGGRPGASKAPSEIREQLYKMTPSAEYYDPFVTLLEGCEDAGDIEVTGNLETDQERLGDTIAEFLEQGVVPIILGGGHETAFGHFLGYAKAEKRTSIFNLDAHSDVRPLKEDKAHSGSPFRQALEHKSGCGETYLVSGLQPHSVSQSHLDFIKEQGGHYKFRDETNITAISGLFHQHESEQLMVTFDMDAVDQSQAPGVSAPCTNGLPADLWLTAAYMAGRNEKVTSFDLSEVNPEYDRDNQTTKLAALTIWHFLLGLSQR</sequence>
<reference evidence="8 9" key="1">
    <citation type="submission" date="2019-07" db="EMBL/GenBank/DDBJ databases">
        <title>Genomic Encyclopedia of Archaeal and Bacterial Type Strains, Phase II (KMG-II): from individual species to whole genera.</title>
        <authorList>
            <person name="Goeker M."/>
        </authorList>
    </citation>
    <scope>NUCLEOTIDE SEQUENCE [LARGE SCALE GENOMIC DNA]</scope>
    <source>
        <strain evidence="8 9">DSM 21935</strain>
    </source>
</reference>
<keyword evidence="1 5" id="KW-0479">Metal-binding</keyword>
<dbReference type="PROSITE" id="PS51409">
    <property type="entry name" value="ARGINASE_2"/>
    <property type="match status" value="1"/>
</dbReference>
<organism evidence="8 9">
    <name type="scientific">Fodinibius salinus</name>
    <dbReference type="NCBI Taxonomy" id="860790"/>
    <lineage>
        <taxon>Bacteria</taxon>
        <taxon>Pseudomonadati</taxon>
        <taxon>Balneolota</taxon>
        <taxon>Balneolia</taxon>
        <taxon>Balneolales</taxon>
        <taxon>Balneolaceae</taxon>
        <taxon>Fodinibius</taxon>
    </lineage>
</organism>
<dbReference type="Pfam" id="PF00491">
    <property type="entry name" value="Arginase"/>
    <property type="match status" value="1"/>
</dbReference>
<feature type="binding site" evidence="5">
    <location>
        <position position="125"/>
    </location>
    <ligand>
        <name>Mn(2+)</name>
        <dbReference type="ChEBI" id="CHEBI:29035"/>
        <label>1</label>
    </ligand>
</feature>
<evidence type="ECO:0000256" key="3">
    <source>
        <dbReference type="ARBA" id="ARBA00022808"/>
    </source>
</evidence>
<proteinExistence type="inferred from homology"/>
<feature type="binding site" evidence="5">
    <location>
        <position position="152"/>
    </location>
    <ligand>
        <name>Mn(2+)</name>
        <dbReference type="ChEBI" id="CHEBI:29035"/>
        <label>1</label>
    </ligand>
</feature>
<evidence type="ECO:0000313" key="8">
    <source>
        <dbReference type="EMBL" id="TYP93807.1"/>
    </source>
</evidence>
<dbReference type="InterPro" id="IPR023696">
    <property type="entry name" value="Ureohydrolase_dom_sf"/>
</dbReference>
<dbReference type="SUPFAM" id="SSF52768">
    <property type="entry name" value="Arginase/deacetylase"/>
    <property type="match status" value="1"/>
</dbReference>
<dbReference type="InterPro" id="IPR006035">
    <property type="entry name" value="Ureohydrolase"/>
</dbReference>
<protein>
    <submittedName>
        <fullName evidence="8">Formiminoglutamase</fullName>
    </submittedName>
</protein>
<feature type="binding site" evidence="5">
    <location>
        <position position="148"/>
    </location>
    <ligand>
        <name>Mn(2+)</name>
        <dbReference type="ChEBI" id="CHEBI:29035"/>
        <label>1</label>
    </ligand>
</feature>
<name>A0A5D3YM86_9BACT</name>
<comment type="caution">
    <text evidence="8">The sequence shown here is derived from an EMBL/GenBank/DDBJ whole genome shotgun (WGS) entry which is preliminary data.</text>
</comment>
<evidence type="ECO:0000256" key="6">
    <source>
        <dbReference type="PROSITE-ProRule" id="PRU00742"/>
    </source>
</evidence>
<keyword evidence="9" id="KW-1185">Reference proteome</keyword>
<dbReference type="GO" id="GO:0046872">
    <property type="term" value="F:metal ion binding"/>
    <property type="evidence" value="ECO:0007669"/>
    <property type="project" value="UniProtKB-KW"/>
</dbReference>
<dbReference type="RefSeq" id="WP_170245620.1">
    <property type="nucleotide sequence ID" value="NZ_VNHY01000002.1"/>
</dbReference>
<dbReference type="InterPro" id="IPR020855">
    <property type="entry name" value="Ureohydrolase_Mn_BS"/>
</dbReference>
<keyword evidence="2 7" id="KW-0378">Hydrolase</keyword>
<dbReference type="GO" id="GO:0008783">
    <property type="term" value="F:agmatinase activity"/>
    <property type="evidence" value="ECO:0007669"/>
    <property type="project" value="TreeGrafter"/>
</dbReference>
<dbReference type="GO" id="GO:0033389">
    <property type="term" value="P:putrescine biosynthetic process from arginine, via agmatine"/>
    <property type="evidence" value="ECO:0007669"/>
    <property type="project" value="TreeGrafter"/>
</dbReference>
<gene>
    <name evidence="8" type="ORF">LX73_1520</name>
</gene>
<accession>A0A5D3YM86</accession>
<evidence type="ECO:0000256" key="4">
    <source>
        <dbReference type="ARBA" id="ARBA00023211"/>
    </source>
</evidence>
<evidence type="ECO:0000256" key="1">
    <source>
        <dbReference type="ARBA" id="ARBA00022723"/>
    </source>
</evidence>
<evidence type="ECO:0000313" key="9">
    <source>
        <dbReference type="Proteomes" id="UP000324595"/>
    </source>
</evidence>
<dbReference type="PIRSF" id="PIRSF036979">
    <property type="entry name" value="Arginase"/>
    <property type="match status" value="1"/>
</dbReference>
<evidence type="ECO:0000256" key="2">
    <source>
        <dbReference type="ARBA" id="ARBA00022801"/>
    </source>
</evidence>
<evidence type="ECO:0000256" key="7">
    <source>
        <dbReference type="RuleBase" id="RU003684"/>
    </source>
</evidence>
<feature type="binding site" evidence="5">
    <location>
        <position position="234"/>
    </location>
    <ligand>
        <name>Mn(2+)</name>
        <dbReference type="ChEBI" id="CHEBI:29035"/>
        <label>2</label>
    </ligand>
</feature>
<dbReference type="Gene3D" id="3.40.800.10">
    <property type="entry name" value="Ureohydrolase domain"/>
    <property type="match status" value="1"/>
</dbReference>
<dbReference type="PANTHER" id="PTHR11358">
    <property type="entry name" value="ARGINASE/AGMATINASE"/>
    <property type="match status" value="1"/>
</dbReference>
<keyword evidence="3" id="KW-0369">Histidine metabolism</keyword>
<dbReference type="EMBL" id="VNHY01000002">
    <property type="protein sequence ID" value="TYP93807.1"/>
    <property type="molecule type" value="Genomic_DNA"/>
</dbReference>
<dbReference type="Proteomes" id="UP000324595">
    <property type="component" value="Unassembled WGS sequence"/>
</dbReference>
<feature type="binding site" evidence="5">
    <location>
        <position position="150"/>
    </location>
    <ligand>
        <name>Mn(2+)</name>
        <dbReference type="ChEBI" id="CHEBI:29035"/>
        <label>1</label>
    </ligand>
</feature>
<dbReference type="CDD" id="cd09988">
    <property type="entry name" value="Formimidoylglutamase"/>
    <property type="match status" value="1"/>
</dbReference>
<evidence type="ECO:0000256" key="5">
    <source>
        <dbReference type="PIRSR" id="PIRSR036979-1"/>
    </source>
</evidence>
<comment type="similarity">
    <text evidence="6 7">Belongs to the arginase family.</text>
</comment>
<feature type="binding site" evidence="5">
    <location>
        <position position="236"/>
    </location>
    <ligand>
        <name>Mn(2+)</name>
        <dbReference type="ChEBI" id="CHEBI:29035"/>
        <label>1</label>
    </ligand>
</feature>
<keyword evidence="4 5" id="KW-0464">Manganese</keyword>
<dbReference type="AlphaFoldDB" id="A0A5D3YM86"/>